<evidence type="ECO:0000313" key="1">
    <source>
        <dbReference type="EnsemblPlants" id="Solyc01g011333.1.1"/>
    </source>
</evidence>
<evidence type="ECO:0000313" key="2">
    <source>
        <dbReference type="Proteomes" id="UP000004994"/>
    </source>
</evidence>
<organism evidence="1">
    <name type="scientific">Solanum lycopersicum</name>
    <name type="common">Tomato</name>
    <name type="synonym">Lycopersicon esculentum</name>
    <dbReference type="NCBI Taxonomy" id="4081"/>
    <lineage>
        <taxon>Eukaryota</taxon>
        <taxon>Viridiplantae</taxon>
        <taxon>Streptophyta</taxon>
        <taxon>Embryophyta</taxon>
        <taxon>Tracheophyta</taxon>
        <taxon>Spermatophyta</taxon>
        <taxon>Magnoliopsida</taxon>
        <taxon>eudicotyledons</taxon>
        <taxon>Gunneridae</taxon>
        <taxon>Pentapetalae</taxon>
        <taxon>asterids</taxon>
        <taxon>lamiids</taxon>
        <taxon>Solanales</taxon>
        <taxon>Solanaceae</taxon>
        <taxon>Solanoideae</taxon>
        <taxon>Solaneae</taxon>
        <taxon>Solanum</taxon>
        <taxon>Solanum subgen. Lycopersicon</taxon>
    </lineage>
</organism>
<reference evidence="1" key="1">
    <citation type="journal article" date="2012" name="Nature">
        <title>The tomato genome sequence provides insights into fleshy fruit evolution.</title>
        <authorList>
            <consortium name="Tomato Genome Consortium"/>
        </authorList>
    </citation>
    <scope>NUCLEOTIDE SEQUENCE [LARGE SCALE GENOMIC DNA]</scope>
    <source>
        <strain evidence="1">cv. Heinz 1706</strain>
    </source>
</reference>
<keyword evidence="2" id="KW-1185">Reference proteome</keyword>
<dbReference type="EnsemblPlants" id="Solyc01g011333.1.1">
    <property type="protein sequence ID" value="Solyc01g011333.1.1"/>
    <property type="gene ID" value="Solyc01g011333.1"/>
</dbReference>
<protein>
    <submittedName>
        <fullName evidence="1">Uncharacterized protein</fullName>
    </submittedName>
</protein>
<name>A0A3Q7ETY0_SOLLC</name>
<dbReference type="Proteomes" id="UP000004994">
    <property type="component" value="Chromosome 1"/>
</dbReference>
<dbReference type="AlphaFoldDB" id="A0A3Q7ETY0"/>
<sequence length="119" mass="13586">MSGRVMARYCRAPMRLRKWVISAKGVSAPFVDEETAIGSSSVLHFEKLILRNRTTTSDELEARDRARHARILRNSTTAGAVEFYLSGSFDPKLVGYIHIYVLQSISNYLFNYVFHEVNI</sequence>
<dbReference type="Gramene" id="Solyc01g011333.1.1">
    <property type="protein sequence ID" value="Solyc01g011333.1.1"/>
    <property type="gene ID" value="Solyc01g011333.1"/>
</dbReference>
<proteinExistence type="predicted"/>
<reference evidence="1" key="2">
    <citation type="submission" date="2019-01" db="UniProtKB">
        <authorList>
            <consortium name="EnsemblPlants"/>
        </authorList>
    </citation>
    <scope>IDENTIFICATION</scope>
    <source>
        <strain evidence="1">cv. Heinz 1706</strain>
    </source>
</reference>
<dbReference type="InParanoid" id="A0A3Q7ETY0"/>
<accession>A0A3Q7ETY0</accession>